<feature type="site" description="Transition state stabilizer" evidence="7">
    <location>
        <position position="15"/>
    </location>
</feature>
<dbReference type="InterPro" id="IPR001228">
    <property type="entry name" value="IspD"/>
</dbReference>
<evidence type="ECO:0000256" key="2">
    <source>
        <dbReference type="ARBA" id="ARBA00004787"/>
    </source>
</evidence>
<evidence type="ECO:0000256" key="6">
    <source>
        <dbReference type="ARBA" id="ARBA00023229"/>
    </source>
</evidence>
<comment type="caution">
    <text evidence="8">The sequence shown here is derived from an EMBL/GenBank/DDBJ whole genome shotgun (WGS) entry which is preliminary data.</text>
</comment>
<gene>
    <name evidence="7" type="primary">ispD</name>
    <name evidence="8" type="ORF">EDD61_1192</name>
</gene>
<dbReference type="NCBIfam" id="TIGR00453">
    <property type="entry name" value="ispD"/>
    <property type="match status" value="1"/>
</dbReference>
<evidence type="ECO:0000256" key="3">
    <source>
        <dbReference type="ARBA" id="ARBA00009789"/>
    </source>
</evidence>
<dbReference type="Proteomes" id="UP000295773">
    <property type="component" value="Unassembled WGS sequence"/>
</dbReference>
<dbReference type="PANTHER" id="PTHR32125:SF4">
    <property type="entry name" value="2-C-METHYL-D-ERYTHRITOL 4-PHOSPHATE CYTIDYLYLTRANSFERASE, CHLOROPLASTIC"/>
    <property type="match status" value="1"/>
</dbReference>
<proteinExistence type="inferred from homology"/>
<dbReference type="RefSeq" id="WP_008978116.1">
    <property type="nucleotide sequence ID" value="NZ_DBGDHU010000011.1"/>
</dbReference>
<sequence length="215" mass="23892">MKYTALIVAAGSGSRMGLGYNKMLFTLKNGRTILEETIACFRQDKRCHQIIVVASLEDMETFMQLCAKGNVVFVQGGTTRQDSVYNGLKAVACDYVLIHDGARPWLSMTCIDRIVDTLQTKAACLLMMPVKDTIKVVEHGKVVSTPQRATLYQAQTPQAFRSDAILKAYHIAYEKQLQATDDAQIMELCGDYEVYAVEGSYENIKVTTKEDIAGK</sequence>
<feature type="site" description="Positions MEP for the nucleophilic attack" evidence="7">
    <location>
        <position position="205"/>
    </location>
</feature>
<dbReference type="SUPFAM" id="SSF53448">
    <property type="entry name" value="Nucleotide-diphospho-sugar transferases"/>
    <property type="match status" value="1"/>
</dbReference>
<dbReference type="Gene3D" id="3.90.550.10">
    <property type="entry name" value="Spore Coat Polysaccharide Biosynthesis Protein SpsA, Chain A"/>
    <property type="match status" value="1"/>
</dbReference>
<comment type="pathway">
    <text evidence="2 7">Isoprenoid biosynthesis; isopentenyl diphosphate biosynthesis via DXP pathway; isopentenyl diphosphate from 1-deoxy-D-xylulose 5-phosphate: step 2/6.</text>
</comment>
<evidence type="ECO:0000256" key="1">
    <source>
        <dbReference type="ARBA" id="ARBA00001282"/>
    </source>
</evidence>
<evidence type="ECO:0000256" key="7">
    <source>
        <dbReference type="HAMAP-Rule" id="MF_00108"/>
    </source>
</evidence>
<dbReference type="GO" id="GO:0050518">
    <property type="term" value="F:2-C-methyl-D-erythritol 4-phosphate cytidylyltransferase activity"/>
    <property type="evidence" value="ECO:0007669"/>
    <property type="project" value="UniProtKB-UniRule"/>
</dbReference>
<dbReference type="AlphaFoldDB" id="A0A4R3T617"/>
<comment type="similarity">
    <text evidence="3 7">Belongs to the IspD/TarI cytidylyltransferase family. IspD subfamily.</text>
</comment>
<feature type="site" description="Transition state stabilizer" evidence="7">
    <location>
        <position position="22"/>
    </location>
</feature>
<evidence type="ECO:0000313" key="8">
    <source>
        <dbReference type="EMBL" id="TCU57101.1"/>
    </source>
</evidence>
<reference evidence="8 9" key="1">
    <citation type="submission" date="2019-03" db="EMBL/GenBank/DDBJ databases">
        <title>Genomic Encyclopedia of Type Strains, Phase IV (KMG-IV): sequencing the most valuable type-strain genomes for metagenomic binning, comparative biology and taxonomic classification.</title>
        <authorList>
            <person name="Goeker M."/>
        </authorList>
    </citation>
    <scope>NUCLEOTIDE SEQUENCE [LARGE SCALE GENOMIC DNA]</scope>
    <source>
        <strain evidence="8 9">DSM 29481</strain>
    </source>
</reference>
<organism evidence="8 9">
    <name type="scientific">Longicatena caecimuris</name>
    <dbReference type="NCBI Taxonomy" id="1796635"/>
    <lineage>
        <taxon>Bacteria</taxon>
        <taxon>Bacillati</taxon>
        <taxon>Bacillota</taxon>
        <taxon>Erysipelotrichia</taxon>
        <taxon>Erysipelotrichales</taxon>
        <taxon>Erysipelotrichaceae</taxon>
        <taxon>Longicatena</taxon>
    </lineage>
</organism>
<dbReference type="Pfam" id="PF01128">
    <property type="entry name" value="IspD"/>
    <property type="match status" value="1"/>
</dbReference>
<dbReference type="UniPathway" id="UPA00056">
    <property type="reaction ID" value="UER00093"/>
</dbReference>
<dbReference type="GO" id="GO:0019288">
    <property type="term" value="P:isopentenyl diphosphate biosynthetic process, methylerythritol 4-phosphate pathway"/>
    <property type="evidence" value="ECO:0007669"/>
    <property type="project" value="UniProtKB-UniRule"/>
</dbReference>
<dbReference type="PROSITE" id="PS01295">
    <property type="entry name" value="ISPD"/>
    <property type="match status" value="1"/>
</dbReference>
<keyword evidence="6 7" id="KW-0414">Isoprene biosynthesis</keyword>
<comment type="catalytic activity">
    <reaction evidence="1 7">
        <text>2-C-methyl-D-erythritol 4-phosphate + CTP + H(+) = 4-CDP-2-C-methyl-D-erythritol + diphosphate</text>
        <dbReference type="Rhea" id="RHEA:13429"/>
        <dbReference type="ChEBI" id="CHEBI:15378"/>
        <dbReference type="ChEBI" id="CHEBI:33019"/>
        <dbReference type="ChEBI" id="CHEBI:37563"/>
        <dbReference type="ChEBI" id="CHEBI:57823"/>
        <dbReference type="ChEBI" id="CHEBI:58262"/>
        <dbReference type="EC" id="2.7.7.60"/>
    </reaction>
</comment>
<feature type="site" description="Positions MEP for the nucleophilic attack" evidence="7">
    <location>
        <position position="148"/>
    </location>
</feature>
<keyword evidence="5 7" id="KW-0548">Nucleotidyltransferase</keyword>
<dbReference type="PANTHER" id="PTHR32125">
    <property type="entry name" value="2-C-METHYL-D-ERYTHRITOL 4-PHOSPHATE CYTIDYLYLTRANSFERASE, CHLOROPLASTIC"/>
    <property type="match status" value="1"/>
</dbReference>
<dbReference type="HAMAP" id="MF_00108">
    <property type="entry name" value="IspD"/>
    <property type="match status" value="1"/>
</dbReference>
<evidence type="ECO:0000313" key="9">
    <source>
        <dbReference type="Proteomes" id="UP000295773"/>
    </source>
</evidence>
<evidence type="ECO:0000256" key="5">
    <source>
        <dbReference type="ARBA" id="ARBA00022695"/>
    </source>
</evidence>
<protein>
    <recommendedName>
        <fullName evidence="7">2-C-methyl-D-erythritol 4-phosphate cytidylyltransferase</fullName>
        <ecNumber evidence="7">2.7.7.60</ecNumber>
    </recommendedName>
    <alternativeName>
        <fullName evidence="7">4-diphosphocytidyl-2C-methyl-D-erythritol synthase</fullName>
    </alternativeName>
    <alternativeName>
        <fullName evidence="7">MEP cytidylyltransferase</fullName>
        <shortName evidence="7">MCT</shortName>
    </alternativeName>
</protein>
<name>A0A4R3T617_9FIRM</name>
<dbReference type="InterPro" id="IPR050088">
    <property type="entry name" value="IspD/TarI_cytidylyltransf_bact"/>
</dbReference>
<dbReference type="InterPro" id="IPR029044">
    <property type="entry name" value="Nucleotide-diphossugar_trans"/>
</dbReference>
<dbReference type="InterPro" id="IPR018294">
    <property type="entry name" value="ISPD_synthase_CS"/>
</dbReference>
<comment type="function">
    <text evidence="7">Catalyzes the formation of 4-diphosphocytidyl-2-C-methyl-D-erythritol from CTP and 2-C-methyl-D-erythritol 4-phosphate (MEP).</text>
</comment>
<evidence type="ECO:0000256" key="4">
    <source>
        <dbReference type="ARBA" id="ARBA00022679"/>
    </source>
</evidence>
<dbReference type="FunFam" id="3.90.550.10:FF:000003">
    <property type="entry name" value="2-C-methyl-D-erythritol 4-phosphate cytidylyltransferase"/>
    <property type="match status" value="1"/>
</dbReference>
<dbReference type="EC" id="2.7.7.60" evidence="7"/>
<accession>A0A4R3T617</accession>
<dbReference type="InterPro" id="IPR034683">
    <property type="entry name" value="IspD/TarI"/>
</dbReference>
<dbReference type="EMBL" id="SMBP01000019">
    <property type="protein sequence ID" value="TCU57101.1"/>
    <property type="molecule type" value="Genomic_DNA"/>
</dbReference>
<keyword evidence="9" id="KW-1185">Reference proteome</keyword>
<dbReference type="CDD" id="cd02516">
    <property type="entry name" value="CDP-ME_synthetase"/>
    <property type="match status" value="1"/>
</dbReference>
<keyword evidence="4 7" id="KW-0808">Transferase</keyword>